<dbReference type="OrthoDB" id="675023at2759"/>
<evidence type="ECO:0008006" key="14">
    <source>
        <dbReference type="Google" id="ProtNLM"/>
    </source>
</evidence>
<dbReference type="OMA" id="HTAWEPT"/>
<name>A0A0G4G2A8_VITBC</name>
<dbReference type="STRING" id="1169540.A0A0G4G2A8"/>
<accession>A0A0G4G2A8</accession>
<evidence type="ECO:0000256" key="9">
    <source>
        <dbReference type="PIRSR" id="PIRSR605027-1"/>
    </source>
</evidence>
<dbReference type="AlphaFoldDB" id="A0A0G4G2A8"/>
<comment type="cofactor">
    <cofactor evidence="10">
        <name>Mn(2+)</name>
        <dbReference type="ChEBI" id="CHEBI:29035"/>
    </cofactor>
</comment>
<dbReference type="InParanoid" id="A0A0G4G2A8"/>
<dbReference type="PANTHER" id="PTHR10896:SF65">
    <property type="entry name" value="GALACTOSYLGALACTOSYLXYLOSYLPROTEIN 3-BETA-GLUCURONOSYLTRANSFERASE 3"/>
    <property type="match status" value="1"/>
</dbReference>
<keyword evidence="3" id="KW-0808">Transferase</keyword>
<feature type="binding site" evidence="10">
    <location>
        <position position="173"/>
    </location>
    <ligand>
        <name>Mn(2+)</name>
        <dbReference type="ChEBI" id="CHEBI:29035"/>
    </ligand>
</feature>
<sequence>MGMGGVGQDVALQRGYQDRWTSIPVAMLRRSRGGGAASASADPVHSSSPSLFPTPYWYPQLRWVFVITPTHRRFTQRLDLVRLGNTLGHVDNVYWVLVEDSARRSHKVDRWLNASMVQHWAHLWRPTRGRWQVRGAQQRNHGIAQLRQMINEETDQALRKAYQDGVVYFADDDNAYDVALFDQIRQVRSLGAWPVGLCGGHFVQRCIVDPGTGKIVDYIAWNARNRKFPIDMAGFGAHVRHFLSPDSPEDVPMFNVSSMSGQLESDFIDGFGIPLAEIEPLGDNCTKVNVWHVRTAVENFTRYSFDELFDV</sequence>
<dbReference type="GO" id="GO:0015018">
    <property type="term" value="F:galactosylgalactosylxylosylprotein 3-beta-glucuronosyltransferase activity"/>
    <property type="evidence" value="ECO:0007669"/>
    <property type="project" value="InterPro"/>
</dbReference>
<evidence type="ECO:0000256" key="5">
    <source>
        <dbReference type="ARBA" id="ARBA00022968"/>
    </source>
</evidence>
<keyword evidence="4" id="KW-0812">Transmembrane</keyword>
<dbReference type="InterPro" id="IPR005027">
    <property type="entry name" value="Glyco_trans_43"/>
</dbReference>
<protein>
    <recommendedName>
        <fullName evidence="14">Galactosylgalactosylxylosylprotein 3-beta-glucuronosyltransferase</fullName>
    </recommendedName>
</protein>
<dbReference type="InterPro" id="IPR029044">
    <property type="entry name" value="Nucleotide-diphossugar_trans"/>
</dbReference>
<keyword evidence="10" id="KW-0479">Metal-binding</keyword>
<dbReference type="Proteomes" id="UP000041254">
    <property type="component" value="Unassembled WGS sequence"/>
</dbReference>
<keyword evidence="13" id="KW-1185">Reference proteome</keyword>
<keyword evidence="6" id="KW-1133">Transmembrane helix</keyword>
<dbReference type="GO" id="GO:0046872">
    <property type="term" value="F:metal ion binding"/>
    <property type="evidence" value="ECO:0007669"/>
    <property type="project" value="UniProtKB-KW"/>
</dbReference>
<feature type="active site" description="Proton donor/acceptor" evidence="9">
    <location>
        <position position="264"/>
    </location>
</feature>
<dbReference type="SUPFAM" id="SSF53448">
    <property type="entry name" value="Nucleotide-diphospho-sugar transferases"/>
    <property type="match status" value="1"/>
</dbReference>
<dbReference type="PANTHER" id="PTHR10896">
    <property type="entry name" value="GALACTOSYLGALACTOSYLXYLOSYLPROTEIN 3-BETA-GLUCURONOSYLTRANSFERASE BETA-1,3-GLUCURONYLTRANSFERASE"/>
    <property type="match status" value="1"/>
</dbReference>
<organism evidence="12 13">
    <name type="scientific">Vitrella brassicaformis (strain CCMP3155)</name>
    <dbReference type="NCBI Taxonomy" id="1169540"/>
    <lineage>
        <taxon>Eukaryota</taxon>
        <taxon>Sar</taxon>
        <taxon>Alveolata</taxon>
        <taxon>Colpodellida</taxon>
        <taxon>Vitrellaceae</taxon>
        <taxon>Vitrella</taxon>
    </lineage>
</organism>
<evidence type="ECO:0000256" key="1">
    <source>
        <dbReference type="ARBA" id="ARBA00004606"/>
    </source>
</evidence>
<dbReference type="GO" id="GO:0000139">
    <property type="term" value="C:Golgi membrane"/>
    <property type="evidence" value="ECO:0007669"/>
    <property type="project" value="TreeGrafter"/>
</dbReference>
<dbReference type="PhylomeDB" id="A0A0G4G2A8"/>
<reference evidence="12 13" key="1">
    <citation type="submission" date="2014-11" db="EMBL/GenBank/DDBJ databases">
        <authorList>
            <person name="Zhu J."/>
            <person name="Qi W."/>
            <person name="Song R."/>
        </authorList>
    </citation>
    <scope>NUCLEOTIDE SEQUENCE [LARGE SCALE GENOMIC DNA]</scope>
</reference>
<evidence type="ECO:0000256" key="10">
    <source>
        <dbReference type="PIRSR" id="PIRSR605027-3"/>
    </source>
</evidence>
<dbReference type="GO" id="GO:0005975">
    <property type="term" value="P:carbohydrate metabolic process"/>
    <property type="evidence" value="ECO:0007669"/>
    <property type="project" value="TreeGrafter"/>
</dbReference>
<evidence type="ECO:0000256" key="2">
    <source>
        <dbReference type="ARBA" id="ARBA00007706"/>
    </source>
</evidence>
<feature type="glycosylation site" description="N-linked (GlcNAc...) asparagine" evidence="11">
    <location>
        <position position="284"/>
    </location>
</feature>
<evidence type="ECO:0000256" key="6">
    <source>
        <dbReference type="ARBA" id="ARBA00022989"/>
    </source>
</evidence>
<keyword evidence="10" id="KW-0464">Manganese</keyword>
<dbReference type="Gene3D" id="3.90.550.10">
    <property type="entry name" value="Spore Coat Polysaccharide Biosynthesis Protein SpsA, Chain A"/>
    <property type="match status" value="1"/>
</dbReference>
<evidence type="ECO:0000256" key="7">
    <source>
        <dbReference type="ARBA" id="ARBA00023136"/>
    </source>
</evidence>
<evidence type="ECO:0000256" key="8">
    <source>
        <dbReference type="ARBA" id="ARBA00023180"/>
    </source>
</evidence>
<keyword evidence="5" id="KW-0735">Signal-anchor</keyword>
<dbReference type="Pfam" id="PF03360">
    <property type="entry name" value="Glyco_transf_43"/>
    <property type="match status" value="1"/>
</dbReference>
<evidence type="ECO:0000313" key="12">
    <source>
        <dbReference type="EMBL" id="CEM22120.1"/>
    </source>
</evidence>
<comment type="subcellular location">
    <subcellularLocation>
        <location evidence="1">Membrane</location>
        <topology evidence="1">Single-pass type II membrane protein</topology>
    </subcellularLocation>
</comment>
<comment type="similarity">
    <text evidence="2">Belongs to the glycosyltransferase 43 family.</text>
</comment>
<keyword evidence="8 11" id="KW-0325">Glycoprotein</keyword>
<evidence type="ECO:0000256" key="11">
    <source>
        <dbReference type="PIRSR" id="PIRSR605027-6"/>
    </source>
</evidence>
<evidence type="ECO:0000313" key="13">
    <source>
        <dbReference type="Proteomes" id="UP000041254"/>
    </source>
</evidence>
<proteinExistence type="inferred from homology"/>
<dbReference type="VEuPathDB" id="CryptoDB:Vbra_21913"/>
<dbReference type="GO" id="GO:0050650">
    <property type="term" value="P:chondroitin sulfate proteoglycan biosynthetic process"/>
    <property type="evidence" value="ECO:0007669"/>
    <property type="project" value="TreeGrafter"/>
</dbReference>
<gene>
    <name evidence="12" type="ORF">Vbra_21913</name>
</gene>
<keyword evidence="7" id="KW-0472">Membrane</keyword>
<dbReference type="EMBL" id="CDMY01000551">
    <property type="protein sequence ID" value="CEM22120.1"/>
    <property type="molecule type" value="Genomic_DNA"/>
</dbReference>
<evidence type="ECO:0000256" key="4">
    <source>
        <dbReference type="ARBA" id="ARBA00022692"/>
    </source>
</evidence>
<evidence type="ECO:0000256" key="3">
    <source>
        <dbReference type="ARBA" id="ARBA00022679"/>
    </source>
</evidence>